<organism evidence="2 3">
    <name type="scientific">Strongyloides papillosus</name>
    <name type="common">Intestinal threadworm</name>
    <dbReference type="NCBI Taxonomy" id="174720"/>
    <lineage>
        <taxon>Eukaryota</taxon>
        <taxon>Metazoa</taxon>
        <taxon>Ecdysozoa</taxon>
        <taxon>Nematoda</taxon>
        <taxon>Chromadorea</taxon>
        <taxon>Rhabditida</taxon>
        <taxon>Tylenchina</taxon>
        <taxon>Panagrolaimomorpha</taxon>
        <taxon>Strongyloidoidea</taxon>
        <taxon>Strongyloididae</taxon>
        <taxon>Strongyloides</taxon>
    </lineage>
</organism>
<keyword evidence="2" id="KW-1185">Reference proteome</keyword>
<proteinExistence type="predicted"/>
<dbReference type="Proteomes" id="UP000046392">
    <property type="component" value="Unplaced"/>
</dbReference>
<sequence length="419" mass="49324">MKRCINLTNILRFILFILFISLIINDKEKTNDEIKKSKIKWLDTDLKIPKPLNNFIYEATRLNEFLATDTEICQNKNILDEIYDNYYYCWDEKYFYNITLRKALYFSGHNKTKILFGQKLNITQWYAFLMKNNPVINTLSGDTNFKAIDEMTYGNLDVWSMISLFHNDELLLTRLEPYSDIFVDKEKSYYKAVDIVDYLLPFIKSKFLQIEIKIGGKNASDITFQWYSLLYNLHFKYNFIVFGANSNGYCNRNYKGNCIFYISLVKDDSIITAPIFGLGSNDEERKRLITFIYQLPLKYKESSNYNLCETKNTSKTDGNIDAGSHLTDKELSKLLMNKEKCITIDLGGTGWRMMDAILRNCQKIKSLALKIYLWFGEESLHYRKYYGYLLKLEKCGLEIYLDTNPNPYTFIIVLDHSTN</sequence>
<evidence type="ECO:0000256" key="1">
    <source>
        <dbReference type="SAM" id="Phobius"/>
    </source>
</evidence>
<dbReference type="STRING" id="174720.A0A0N5BF80"/>
<keyword evidence="1" id="KW-1133">Transmembrane helix</keyword>
<accession>A0A0N5BF80</accession>
<reference evidence="3" key="1">
    <citation type="submission" date="2017-02" db="UniProtKB">
        <authorList>
            <consortium name="WormBaseParasite"/>
        </authorList>
    </citation>
    <scope>IDENTIFICATION</scope>
</reference>
<evidence type="ECO:0000313" key="2">
    <source>
        <dbReference type="Proteomes" id="UP000046392"/>
    </source>
</evidence>
<dbReference type="AlphaFoldDB" id="A0A0N5BF80"/>
<keyword evidence="1" id="KW-0472">Membrane</keyword>
<evidence type="ECO:0000313" key="3">
    <source>
        <dbReference type="WBParaSite" id="SPAL_0000464800.1"/>
    </source>
</evidence>
<keyword evidence="1" id="KW-0812">Transmembrane</keyword>
<dbReference type="WBParaSite" id="SPAL_0000464800.1">
    <property type="protein sequence ID" value="SPAL_0000464800.1"/>
    <property type="gene ID" value="SPAL_0000464800"/>
</dbReference>
<protein>
    <submittedName>
        <fullName evidence="3">Uncharacterized protein</fullName>
    </submittedName>
</protein>
<feature type="transmembrane region" description="Helical" evidence="1">
    <location>
        <begin position="7"/>
        <end position="24"/>
    </location>
</feature>
<name>A0A0N5BF80_STREA</name>